<reference evidence="5 6" key="1">
    <citation type="journal article" date="2012" name="J. Bacteriol.">
        <title>Draft genome sequence of Streptomyces globisporus C-1027, which produces an antitumor antibiotic consisting of a nine-membered enediyne with a chromoprotein.</title>
        <authorList>
            <person name="Wang L."/>
            <person name="Wang S."/>
            <person name="He Q."/>
            <person name="Yu T."/>
            <person name="Li Q."/>
            <person name="Hong B."/>
        </authorList>
    </citation>
    <scope>NUCLEOTIDE SEQUENCE [LARGE SCALE GENOMIC DNA]</scope>
    <source>
        <strain evidence="5 6">C-1027</strain>
    </source>
</reference>
<accession>A0A0U3LPK1</accession>
<keyword evidence="2" id="KW-0333">Golgi apparatus</keyword>
<dbReference type="GO" id="GO:0048194">
    <property type="term" value="P:Golgi vesicle budding"/>
    <property type="evidence" value="ECO:0007669"/>
    <property type="project" value="TreeGrafter"/>
</dbReference>
<dbReference type="PANTHER" id="PTHR12704">
    <property type="entry name" value="TRANS-GOLGI PROTEIN GMX33"/>
    <property type="match status" value="1"/>
</dbReference>
<dbReference type="EMBL" id="CP013738">
    <property type="protein sequence ID" value="ALU93961.1"/>
    <property type="molecule type" value="Genomic_DNA"/>
</dbReference>
<dbReference type="GO" id="GO:0070273">
    <property type="term" value="F:phosphatidylinositol-4-phosphate binding"/>
    <property type="evidence" value="ECO:0007669"/>
    <property type="project" value="InterPro"/>
</dbReference>
<dbReference type="InterPro" id="IPR038261">
    <property type="entry name" value="GPP34-like_sf"/>
</dbReference>
<evidence type="ECO:0000256" key="2">
    <source>
        <dbReference type="ARBA" id="ARBA00023034"/>
    </source>
</evidence>
<dbReference type="GeneID" id="27783008"/>
<dbReference type="Proteomes" id="UP000064183">
    <property type="component" value="Chromosome"/>
</dbReference>
<keyword evidence="4" id="KW-0472">Membrane</keyword>
<evidence type="ECO:0000256" key="4">
    <source>
        <dbReference type="ARBA" id="ARBA00023136"/>
    </source>
</evidence>
<name>A0A0U3LPK1_STRGL</name>
<proteinExistence type="predicted"/>
<evidence type="ECO:0000256" key="3">
    <source>
        <dbReference type="ARBA" id="ARBA00023121"/>
    </source>
</evidence>
<evidence type="ECO:0000313" key="5">
    <source>
        <dbReference type="EMBL" id="ALU93961.1"/>
    </source>
</evidence>
<dbReference type="Gene3D" id="1.10.3630.10">
    <property type="entry name" value="yeast vps74-n-term truncation variant domain like"/>
    <property type="match status" value="1"/>
</dbReference>
<evidence type="ECO:0000313" key="6">
    <source>
        <dbReference type="Proteomes" id="UP000064183"/>
    </source>
</evidence>
<dbReference type="GO" id="GO:0012505">
    <property type="term" value="C:endomembrane system"/>
    <property type="evidence" value="ECO:0007669"/>
    <property type="project" value="UniProtKB-ARBA"/>
</dbReference>
<dbReference type="GO" id="GO:0007030">
    <property type="term" value="P:Golgi organization"/>
    <property type="evidence" value="ECO:0007669"/>
    <property type="project" value="TreeGrafter"/>
</dbReference>
<dbReference type="RefSeq" id="WP_010062854.1">
    <property type="nucleotide sequence ID" value="NZ_CP013738.1"/>
</dbReference>
<dbReference type="AlphaFoldDB" id="A0A0U3LPK1"/>
<dbReference type="GO" id="GO:0043001">
    <property type="term" value="P:Golgi to plasma membrane protein transport"/>
    <property type="evidence" value="ECO:0007669"/>
    <property type="project" value="TreeGrafter"/>
</dbReference>
<evidence type="ECO:0000256" key="1">
    <source>
        <dbReference type="ARBA" id="ARBA00004255"/>
    </source>
</evidence>
<sequence length="221" mass="23711">MTVSLGEEIMLLSLDDESGAAKGETAARWGVAAGMLLELVMAGRVTVRGGRVEVFDPTPTGDALLDGRLDRLTRWVHETSSSRKVVTWLTRDHAKGSQDVVDSLVARGLVTEEKHRALGVFPVRRYPEADGTVERELRARLAAAVLEGAEPDARTSALVALVHATGMHPQAFPGLPKKQVDPRMAEIADGHWAGVSVREAIRNLQAAITTVTVVTVLSVVP</sequence>
<gene>
    <name evidence="5" type="ORF">WQO_11735</name>
</gene>
<dbReference type="Pfam" id="PF05719">
    <property type="entry name" value="GPP34"/>
    <property type="match status" value="1"/>
</dbReference>
<dbReference type="PANTHER" id="PTHR12704:SF2">
    <property type="entry name" value="GOLGI PHOSPHOPROTEIN 3 HOMOLOG SAURON"/>
    <property type="match status" value="1"/>
</dbReference>
<organism evidence="5 6">
    <name type="scientific">Streptomyces globisporus C-1027</name>
    <dbReference type="NCBI Taxonomy" id="1172567"/>
    <lineage>
        <taxon>Bacteria</taxon>
        <taxon>Bacillati</taxon>
        <taxon>Actinomycetota</taxon>
        <taxon>Actinomycetes</taxon>
        <taxon>Kitasatosporales</taxon>
        <taxon>Streptomycetaceae</taxon>
        <taxon>Streptomyces</taxon>
    </lineage>
</organism>
<keyword evidence="3" id="KW-0446">Lipid-binding</keyword>
<dbReference type="GO" id="GO:0006890">
    <property type="term" value="P:retrograde vesicle-mediated transport, Golgi to endoplasmic reticulum"/>
    <property type="evidence" value="ECO:0007669"/>
    <property type="project" value="TreeGrafter"/>
</dbReference>
<dbReference type="GO" id="GO:0005829">
    <property type="term" value="C:cytosol"/>
    <property type="evidence" value="ECO:0007669"/>
    <property type="project" value="TreeGrafter"/>
</dbReference>
<evidence type="ECO:0008006" key="7">
    <source>
        <dbReference type="Google" id="ProtNLM"/>
    </source>
</evidence>
<comment type="subcellular location">
    <subcellularLocation>
        <location evidence="1">Golgi apparatus membrane</location>
        <topology evidence="1">Peripheral membrane protein</topology>
        <orientation evidence="1">Cytoplasmic side</orientation>
    </subcellularLocation>
</comment>
<dbReference type="STRING" id="1172567.WQO_11735"/>
<dbReference type="InterPro" id="IPR008628">
    <property type="entry name" value="GPP34-like"/>
</dbReference>
<dbReference type="KEGG" id="sgb:WQO_11735"/>
<protein>
    <recommendedName>
        <fullName evidence="7">GPP34 family phosphoprotein</fullName>
    </recommendedName>
</protein>